<dbReference type="InterPro" id="IPR015947">
    <property type="entry name" value="PUA-like_sf"/>
</dbReference>
<evidence type="ECO:0000313" key="4">
    <source>
        <dbReference type="EMBL" id="KAK7716711.1"/>
    </source>
</evidence>
<dbReference type="EMBL" id="JAKNSF020000098">
    <property type="protein sequence ID" value="KAK7716711.1"/>
    <property type="molecule type" value="Genomic_DNA"/>
</dbReference>
<dbReference type="PROSITE" id="PS51015">
    <property type="entry name" value="YDG"/>
    <property type="match status" value="1"/>
</dbReference>
<dbReference type="InterPro" id="IPR045134">
    <property type="entry name" value="UHRF1/2-like"/>
</dbReference>
<organism evidence="4 5">
    <name type="scientific">Diaporthe eres</name>
    <name type="common">Phomopsis oblonga</name>
    <dbReference type="NCBI Taxonomy" id="83184"/>
    <lineage>
        <taxon>Eukaryota</taxon>
        <taxon>Fungi</taxon>
        <taxon>Dikarya</taxon>
        <taxon>Ascomycota</taxon>
        <taxon>Pezizomycotina</taxon>
        <taxon>Sordariomycetes</taxon>
        <taxon>Sordariomycetidae</taxon>
        <taxon>Diaporthales</taxon>
        <taxon>Diaporthaceae</taxon>
        <taxon>Diaporthe</taxon>
        <taxon>Diaporthe eres species complex</taxon>
    </lineage>
</organism>
<name>A0ABR1NVC4_DIAER</name>
<proteinExistence type="predicted"/>
<dbReference type="InterPro" id="IPR003105">
    <property type="entry name" value="SRA_YDG"/>
</dbReference>
<accession>A0ABR1NVC4</accession>
<dbReference type="PANTHER" id="PTHR14140:SF27">
    <property type="entry name" value="OS04G0289800 PROTEIN"/>
    <property type="match status" value="1"/>
</dbReference>
<keyword evidence="5" id="KW-1185">Reference proteome</keyword>
<reference evidence="4 5" key="1">
    <citation type="submission" date="2024-02" db="EMBL/GenBank/DDBJ databases">
        <title>De novo assembly and annotation of 12 fungi associated with fruit tree decline syndrome in Ontario, Canada.</title>
        <authorList>
            <person name="Sulman M."/>
            <person name="Ellouze W."/>
            <person name="Ilyukhin E."/>
        </authorList>
    </citation>
    <scope>NUCLEOTIDE SEQUENCE [LARGE SCALE GENOMIC DNA]</scope>
    <source>
        <strain evidence="4 5">M169</strain>
    </source>
</reference>
<dbReference type="PANTHER" id="PTHR14140">
    <property type="entry name" value="E3 UBIQUITIN-PROTEIN LIGASE UHRF-RELATED"/>
    <property type="match status" value="1"/>
</dbReference>
<dbReference type="Proteomes" id="UP001430848">
    <property type="component" value="Unassembled WGS sequence"/>
</dbReference>
<sequence>MPQDVLKPTPGKELRWIKQQSWTLETLIREYQNSRGSQISRDGQQKLAFVRKQFFPYLRFDIKMTLDIKRYSKIDERLQKIIQERRLFPEDLVAAAELLSQKFESESWGASNGMRRASVTEGGPPADHPIWGADGIMHGARLVTEGKTHYVIDNRYSDEMRNVRIYGDNGLTPGDWFPKMVVARFRGAHSGGMRGISGDPESGAFSIVVSGQYDEDLDEGDVLYYSGEAADKNENPHEVIGRATNDSLVESYGNRQPVRVLRSASKGERHRHYSPACGIRYDGLYTVVAVQNRHNAKGGLYQRFKLRRLGGQEDLEDIAARSPSAEQRRDFQRLREGY</sequence>
<evidence type="ECO:0000256" key="1">
    <source>
        <dbReference type="ARBA" id="ARBA00023242"/>
    </source>
</evidence>
<comment type="subcellular location">
    <subcellularLocation>
        <location evidence="2">Nucleus</location>
    </subcellularLocation>
</comment>
<evidence type="ECO:0000256" key="2">
    <source>
        <dbReference type="PROSITE-ProRule" id="PRU00358"/>
    </source>
</evidence>
<dbReference type="Gene3D" id="2.30.280.10">
    <property type="entry name" value="SRA-YDG"/>
    <property type="match status" value="1"/>
</dbReference>
<dbReference type="SMART" id="SM00466">
    <property type="entry name" value="SRA"/>
    <property type="match status" value="1"/>
</dbReference>
<comment type="caution">
    <text evidence="4">The sequence shown here is derived from an EMBL/GenBank/DDBJ whole genome shotgun (WGS) entry which is preliminary data.</text>
</comment>
<gene>
    <name evidence="4" type="ORF">SLS63_011023</name>
</gene>
<dbReference type="InterPro" id="IPR036987">
    <property type="entry name" value="SRA-YDG_sf"/>
</dbReference>
<dbReference type="Pfam" id="PF02182">
    <property type="entry name" value="SAD_SRA"/>
    <property type="match status" value="1"/>
</dbReference>
<evidence type="ECO:0000313" key="5">
    <source>
        <dbReference type="Proteomes" id="UP001430848"/>
    </source>
</evidence>
<keyword evidence="1 2" id="KW-0539">Nucleus</keyword>
<feature type="domain" description="YDG" evidence="3">
    <location>
        <begin position="166"/>
        <end position="308"/>
    </location>
</feature>
<evidence type="ECO:0000259" key="3">
    <source>
        <dbReference type="PROSITE" id="PS51015"/>
    </source>
</evidence>
<protein>
    <recommendedName>
        <fullName evidence="3">YDG domain-containing protein</fullName>
    </recommendedName>
</protein>
<dbReference type="SUPFAM" id="SSF88697">
    <property type="entry name" value="PUA domain-like"/>
    <property type="match status" value="1"/>
</dbReference>